<evidence type="ECO:0000256" key="2">
    <source>
        <dbReference type="SAM" id="SignalP"/>
    </source>
</evidence>
<dbReference type="AlphaFoldDB" id="A0A7X5LKG7"/>
<dbReference type="Gene3D" id="3.40.190.10">
    <property type="entry name" value="Periplasmic binding protein-like II"/>
    <property type="match status" value="2"/>
</dbReference>
<feature type="signal peptide" evidence="2">
    <location>
        <begin position="1"/>
        <end position="21"/>
    </location>
</feature>
<protein>
    <recommendedName>
        <fullName evidence="5">Solute-binding protein family 3/N-terminal domain-containing protein</fullName>
    </recommendedName>
</protein>
<dbReference type="PANTHER" id="PTHR35936:SF19">
    <property type="entry name" value="AMINO-ACID-BINDING PROTEIN YXEM-RELATED"/>
    <property type="match status" value="1"/>
</dbReference>
<accession>A0A7X5LKG7</accession>
<dbReference type="EMBL" id="JAAAWN010000007">
    <property type="protein sequence ID" value="NDV90984.1"/>
    <property type="molecule type" value="Genomic_DNA"/>
</dbReference>
<dbReference type="PANTHER" id="PTHR35936">
    <property type="entry name" value="MEMBRANE-BOUND LYTIC MUREIN TRANSGLYCOSYLASE F"/>
    <property type="match status" value="1"/>
</dbReference>
<gene>
    <name evidence="3" type="ORF">GTH32_07220</name>
</gene>
<feature type="chain" id="PRO_5030863205" description="Solute-binding protein family 3/N-terminal domain-containing protein" evidence="2">
    <location>
        <begin position="22"/>
        <end position="252"/>
    </location>
</feature>
<reference evidence="3 4" key="1">
    <citation type="submission" date="2020-01" db="EMBL/GenBank/DDBJ databases">
        <authorList>
            <person name="Chen J."/>
            <person name="Zhu S."/>
            <person name="Yang J."/>
        </authorList>
    </citation>
    <scope>NUCLEOTIDE SEQUENCE [LARGE SCALE GENOMIC DNA]</scope>
    <source>
        <strain evidence="3 4">345S023</strain>
    </source>
</reference>
<dbReference type="Proteomes" id="UP000470213">
    <property type="component" value="Unassembled WGS sequence"/>
</dbReference>
<comment type="caution">
    <text evidence="3">The sequence shown here is derived from an EMBL/GenBank/DDBJ whole genome shotgun (WGS) entry which is preliminary data.</text>
</comment>
<organism evidence="3 4">
    <name type="scientific">Alteromonas profundi</name>
    <dbReference type="NCBI Taxonomy" id="2696062"/>
    <lineage>
        <taxon>Bacteria</taxon>
        <taxon>Pseudomonadati</taxon>
        <taxon>Pseudomonadota</taxon>
        <taxon>Gammaproteobacteria</taxon>
        <taxon>Alteromonadales</taxon>
        <taxon>Alteromonadaceae</taxon>
        <taxon>Alteromonas/Salinimonas group</taxon>
        <taxon>Alteromonas</taxon>
    </lineage>
</organism>
<comment type="similarity">
    <text evidence="1">Belongs to the bacterial solute-binding protein 3 family.</text>
</comment>
<evidence type="ECO:0000313" key="3">
    <source>
        <dbReference type="EMBL" id="NDV90984.1"/>
    </source>
</evidence>
<dbReference type="SUPFAM" id="SSF53850">
    <property type="entry name" value="Periplasmic binding protein-like II"/>
    <property type="match status" value="1"/>
</dbReference>
<name>A0A7X5LKG7_9ALTE</name>
<evidence type="ECO:0000256" key="1">
    <source>
        <dbReference type="ARBA" id="ARBA00010333"/>
    </source>
</evidence>
<dbReference type="RefSeq" id="WP_163084572.1">
    <property type="nucleotide sequence ID" value="NZ_JAAAWN010000007.1"/>
</dbReference>
<keyword evidence="2" id="KW-0732">Signal</keyword>
<proteinExistence type="inferred from homology"/>
<evidence type="ECO:0000313" key="4">
    <source>
        <dbReference type="Proteomes" id="UP000470213"/>
    </source>
</evidence>
<sequence>MRKSILFLLFSLYLVPMGVHANEKNVLRVGVENMNYYPVMDFTTNSHRGLFSDIFVRFAQKNQIELDFIPLPLQRFNYWFKDHAIDLRLPDNPRWTHSTSETLMYSEPLITVCDTTVVLAKNRYIDKKEISTVGLLSGFTVAEKWQARIEEGSMEVAYESSIRVLTRMLLTGMVDAIDLNIATIEEQLKQLGHEPSLVATAENVSAAGVKYAVSTQSHPSVINALNQFIKENRHTIDMLAQHYGVAVNQACS</sequence>
<keyword evidence="4" id="KW-1185">Reference proteome</keyword>
<evidence type="ECO:0008006" key="5">
    <source>
        <dbReference type="Google" id="ProtNLM"/>
    </source>
</evidence>